<sequence>MNLASSFIDAEGVYGSTPEEAAARRIGKHGKITKPDMVFEPPFPTEDHARHSNRLLERVWATQHNRLAAVLEKLNPSWDDEQLFQEARRIVIAQIQFVTLNEYLPLLLGEETMAKYELSGDTSEFAEFYHTKIKPGTLNSFAAGIGEVLVFHFALTSKNFFFLV</sequence>
<dbReference type="AlphaFoldDB" id="A0A368GVB9"/>
<dbReference type="Gene3D" id="1.10.640.10">
    <property type="entry name" value="Haem peroxidase domain superfamily, animal type"/>
    <property type="match status" value="1"/>
</dbReference>
<keyword evidence="1" id="KW-0560">Oxidoreductase</keyword>
<evidence type="ECO:0000256" key="1">
    <source>
        <dbReference type="ARBA" id="ARBA00022559"/>
    </source>
</evidence>
<dbReference type="PRINTS" id="PR00457">
    <property type="entry name" value="ANPEROXIDASE"/>
</dbReference>
<organism evidence="2 3">
    <name type="scientific">Ancylostoma caninum</name>
    <name type="common">Dog hookworm</name>
    <dbReference type="NCBI Taxonomy" id="29170"/>
    <lineage>
        <taxon>Eukaryota</taxon>
        <taxon>Metazoa</taxon>
        <taxon>Ecdysozoa</taxon>
        <taxon>Nematoda</taxon>
        <taxon>Chromadorea</taxon>
        <taxon>Rhabditida</taxon>
        <taxon>Rhabditina</taxon>
        <taxon>Rhabditomorpha</taxon>
        <taxon>Strongyloidea</taxon>
        <taxon>Ancylostomatidae</taxon>
        <taxon>Ancylostomatinae</taxon>
        <taxon>Ancylostoma</taxon>
    </lineage>
</organism>
<dbReference type="Pfam" id="PF03098">
    <property type="entry name" value="An_peroxidase"/>
    <property type="match status" value="1"/>
</dbReference>
<dbReference type="STRING" id="29170.A0A368GVB9"/>
<dbReference type="Proteomes" id="UP000252519">
    <property type="component" value="Unassembled WGS sequence"/>
</dbReference>
<dbReference type="GO" id="GO:0006979">
    <property type="term" value="P:response to oxidative stress"/>
    <property type="evidence" value="ECO:0007669"/>
    <property type="project" value="InterPro"/>
</dbReference>
<dbReference type="GO" id="GO:0020037">
    <property type="term" value="F:heme binding"/>
    <property type="evidence" value="ECO:0007669"/>
    <property type="project" value="InterPro"/>
</dbReference>
<dbReference type="PANTHER" id="PTHR11475">
    <property type="entry name" value="OXIDASE/PEROXIDASE"/>
    <property type="match status" value="1"/>
</dbReference>
<comment type="caution">
    <text evidence="2">The sequence shown here is derived from an EMBL/GenBank/DDBJ whole genome shotgun (WGS) entry which is preliminary data.</text>
</comment>
<dbReference type="SUPFAM" id="SSF48113">
    <property type="entry name" value="Heme-dependent peroxidases"/>
    <property type="match status" value="1"/>
</dbReference>
<dbReference type="OrthoDB" id="5873148at2759"/>
<dbReference type="PANTHER" id="PTHR11475:SF141">
    <property type="entry name" value="CARDINAL"/>
    <property type="match status" value="1"/>
</dbReference>
<keyword evidence="1" id="KW-0575">Peroxidase</keyword>
<dbReference type="PROSITE" id="PS50292">
    <property type="entry name" value="PEROXIDASE_3"/>
    <property type="match status" value="1"/>
</dbReference>
<evidence type="ECO:0000313" key="3">
    <source>
        <dbReference type="Proteomes" id="UP000252519"/>
    </source>
</evidence>
<reference evidence="2 3" key="1">
    <citation type="submission" date="2014-10" db="EMBL/GenBank/DDBJ databases">
        <title>Draft genome of the hookworm Ancylostoma caninum.</title>
        <authorList>
            <person name="Mitreva M."/>
        </authorList>
    </citation>
    <scope>NUCLEOTIDE SEQUENCE [LARGE SCALE GENOMIC DNA]</scope>
    <source>
        <strain evidence="2 3">Baltimore</strain>
    </source>
</reference>
<dbReference type="InterPro" id="IPR037120">
    <property type="entry name" value="Haem_peroxidase_sf_animal"/>
</dbReference>
<proteinExistence type="predicted"/>
<keyword evidence="3" id="KW-1185">Reference proteome</keyword>
<gene>
    <name evidence="2" type="ORF">ANCCAN_06990</name>
</gene>
<protein>
    <submittedName>
        <fullName evidence="2">Uncharacterized protein</fullName>
    </submittedName>
</protein>
<accession>A0A368GVB9</accession>
<dbReference type="GO" id="GO:0004601">
    <property type="term" value="F:peroxidase activity"/>
    <property type="evidence" value="ECO:0007669"/>
    <property type="project" value="UniProtKB-KW"/>
</dbReference>
<dbReference type="EMBL" id="JOJR01000070">
    <property type="protein sequence ID" value="RCN46950.1"/>
    <property type="molecule type" value="Genomic_DNA"/>
</dbReference>
<evidence type="ECO:0000313" key="2">
    <source>
        <dbReference type="EMBL" id="RCN46950.1"/>
    </source>
</evidence>
<name>A0A368GVB9_ANCCA</name>
<dbReference type="InterPro" id="IPR019791">
    <property type="entry name" value="Haem_peroxidase_animal"/>
</dbReference>
<dbReference type="InterPro" id="IPR010255">
    <property type="entry name" value="Haem_peroxidase_sf"/>
</dbReference>